<evidence type="ECO:0000256" key="1">
    <source>
        <dbReference type="SAM" id="MobiDB-lite"/>
    </source>
</evidence>
<evidence type="ECO:0000313" key="2">
    <source>
        <dbReference type="EMBL" id="KAF2449061.1"/>
    </source>
</evidence>
<organism evidence="2 3">
    <name type="scientific">Karstenula rhodostoma CBS 690.94</name>
    <dbReference type="NCBI Taxonomy" id="1392251"/>
    <lineage>
        <taxon>Eukaryota</taxon>
        <taxon>Fungi</taxon>
        <taxon>Dikarya</taxon>
        <taxon>Ascomycota</taxon>
        <taxon>Pezizomycotina</taxon>
        <taxon>Dothideomycetes</taxon>
        <taxon>Pleosporomycetidae</taxon>
        <taxon>Pleosporales</taxon>
        <taxon>Massarineae</taxon>
        <taxon>Didymosphaeriaceae</taxon>
        <taxon>Karstenula</taxon>
    </lineage>
</organism>
<dbReference type="AlphaFoldDB" id="A0A9P4UG00"/>
<accession>A0A9P4UG00</accession>
<keyword evidence="3" id="KW-1185">Reference proteome</keyword>
<sequence length="622" mass="71144">MWFLAPALPRPTHLSVLGKTTCQQRRLYTIDESLKRNRSWKHSDSCQEDGTKLAHVPQQIRRAARPGPHNSEHGSNSSSGPALSWRSPRKSPPETKRVGPQRLGSPGRPLQKESLHCHLPGRGRLDDRGRLLTTQNTRKNTLDVYGRGFANSLAEKLASWLEIHQGWKGQRRYLSQNAASRIGSPVVGRQFSNHSDNGRFLKTERKLKVKEHSLGRGKRAWDNFPIIIEIGLLEVHRFSDAGNSTVEGQQLVSHQVDGSEKAKLHPSAQDSRAEDSHLVLLANLKLNQDFMRHLTWAVKRSPYPSFRTFSVLKNEIWRELQKHEACLWQLQNAREELLKAPRAARLALSTFQSRNLIGNVHLACDLNWMYVSETPDSIRFSGSSKTLVKLHRFAESSTRFTRQSADYSPILAVSARHTAGHSKQSIYVAFHFQLNLLVMNALRLRRILERWLDNARKKNFYPTLAQHQRTFIESVGRIKLLSISTRYDDRCGYLNLFSQRLDLMTESGIRFRQAAAIRLWASYWRVQRGFDDAMAKIQADLDKAKTERNAARNKKQKGQPETKDKKRLKLNDERNNVDGFPGDKDAPRLRMPICLELGRLMASTTGCLDSLSVLLTTERRTR</sequence>
<comment type="caution">
    <text evidence="2">The sequence shown here is derived from an EMBL/GenBank/DDBJ whole genome shotgun (WGS) entry which is preliminary data.</text>
</comment>
<protein>
    <submittedName>
        <fullName evidence="2">Uncharacterized protein</fullName>
    </submittedName>
</protein>
<feature type="compositionally biased region" description="Basic and acidic residues" evidence="1">
    <location>
        <begin position="558"/>
        <end position="584"/>
    </location>
</feature>
<proteinExistence type="predicted"/>
<name>A0A9P4UG00_9PLEO</name>
<dbReference type="EMBL" id="MU001495">
    <property type="protein sequence ID" value="KAF2449061.1"/>
    <property type="molecule type" value="Genomic_DNA"/>
</dbReference>
<dbReference type="Proteomes" id="UP000799764">
    <property type="component" value="Unassembled WGS sequence"/>
</dbReference>
<reference evidence="2" key="1">
    <citation type="journal article" date="2020" name="Stud. Mycol.">
        <title>101 Dothideomycetes genomes: a test case for predicting lifestyles and emergence of pathogens.</title>
        <authorList>
            <person name="Haridas S."/>
            <person name="Albert R."/>
            <person name="Binder M."/>
            <person name="Bloem J."/>
            <person name="Labutti K."/>
            <person name="Salamov A."/>
            <person name="Andreopoulos B."/>
            <person name="Baker S."/>
            <person name="Barry K."/>
            <person name="Bills G."/>
            <person name="Bluhm B."/>
            <person name="Cannon C."/>
            <person name="Castanera R."/>
            <person name="Culley D."/>
            <person name="Daum C."/>
            <person name="Ezra D."/>
            <person name="Gonzalez J."/>
            <person name="Henrissat B."/>
            <person name="Kuo A."/>
            <person name="Liang C."/>
            <person name="Lipzen A."/>
            <person name="Lutzoni F."/>
            <person name="Magnuson J."/>
            <person name="Mondo S."/>
            <person name="Nolan M."/>
            <person name="Ohm R."/>
            <person name="Pangilinan J."/>
            <person name="Park H.-J."/>
            <person name="Ramirez L."/>
            <person name="Alfaro M."/>
            <person name="Sun H."/>
            <person name="Tritt A."/>
            <person name="Yoshinaga Y."/>
            <person name="Zwiers L.-H."/>
            <person name="Turgeon B."/>
            <person name="Goodwin S."/>
            <person name="Spatafora J."/>
            <person name="Crous P."/>
            <person name="Grigoriev I."/>
        </authorList>
    </citation>
    <scope>NUCLEOTIDE SEQUENCE</scope>
    <source>
        <strain evidence="2">CBS 690.94</strain>
    </source>
</reference>
<gene>
    <name evidence="2" type="ORF">P171DRAFT_482096</name>
</gene>
<evidence type="ECO:0000313" key="3">
    <source>
        <dbReference type="Proteomes" id="UP000799764"/>
    </source>
</evidence>
<feature type="region of interest" description="Disordered" evidence="1">
    <location>
        <begin position="62"/>
        <end position="130"/>
    </location>
</feature>
<feature type="region of interest" description="Disordered" evidence="1">
    <location>
        <begin position="544"/>
        <end position="584"/>
    </location>
</feature>